<feature type="compositionally biased region" description="Pro residues" evidence="1">
    <location>
        <begin position="246"/>
        <end position="257"/>
    </location>
</feature>
<evidence type="ECO:0000256" key="1">
    <source>
        <dbReference type="SAM" id="MobiDB-lite"/>
    </source>
</evidence>
<organism evidence="2 3">
    <name type="scientific">Sporothrix curviconia</name>
    <dbReference type="NCBI Taxonomy" id="1260050"/>
    <lineage>
        <taxon>Eukaryota</taxon>
        <taxon>Fungi</taxon>
        <taxon>Dikarya</taxon>
        <taxon>Ascomycota</taxon>
        <taxon>Pezizomycotina</taxon>
        <taxon>Sordariomycetes</taxon>
        <taxon>Sordariomycetidae</taxon>
        <taxon>Ophiostomatales</taxon>
        <taxon>Ophiostomataceae</taxon>
        <taxon>Sporothrix</taxon>
    </lineage>
</organism>
<keyword evidence="3" id="KW-1185">Reference proteome</keyword>
<protein>
    <submittedName>
        <fullName evidence="2">Uncharacterized protein</fullName>
    </submittedName>
</protein>
<dbReference type="EMBL" id="CAWUHB010000021">
    <property type="protein sequence ID" value="CAK7221132.1"/>
    <property type="molecule type" value="Genomic_DNA"/>
</dbReference>
<gene>
    <name evidence="2" type="ORF">SCUCBS95973_004392</name>
</gene>
<name>A0ABP0BNN3_9PEZI</name>
<feature type="region of interest" description="Disordered" evidence="1">
    <location>
        <begin position="354"/>
        <end position="378"/>
    </location>
</feature>
<reference evidence="2 3" key="1">
    <citation type="submission" date="2024-01" db="EMBL/GenBank/DDBJ databases">
        <authorList>
            <person name="Allen C."/>
            <person name="Tagirdzhanova G."/>
        </authorList>
    </citation>
    <scope>NUCLEOTIDE SEQUENCE [LARGE SCALE GENOMIC DNA]</scope>
</reference>
<comment type="caution">
    <text evidence="2">The sequence shown here is derived from an EMBL/GenBank/DDBJ whole genome shotgun (WGS) entry which is preliminary data.</text>
</comment>
<evidence type="ECO:0000313" key="3">
    <source>
        <dbReference type="Proteomes" id="UP001642405"/>
    </source>
</evidence>
<feature type="region of interest" description="Disordered" evidence="1">
    <location>
        <begin position="217"/>
        <end position="262"/>
    </location>
</feature>
<dbReference type="Proteomes" id="UP001642405">
    <property type="component" value="Unassembled WGS sequence"/>
</dbReference>
<feature type="region of interest" description="Disordered" evidence="1">
    <location>
        <begin position="166"/>
        <end position="196"/>
    </location>
</feature>
<sequence>MATEAELAPRPSAASASLADDDLKRILEFDRIVKLSEAITSGKHPRIKIPPHLKAALLANGSGVHDTHLGDNLAAFGQNSQMLVEATVAGSLPGLGAASGVRAISPSKVSPDEIPLQRARVEALIREQAEQRAKIVVSDPAHIDFIVGDVLQKARELQRTFTPPPVAILTQDDMSGRGDASARPRANVASSSAAVDSVDDQTFYSSNFSTPEFALTSRIPIDEDNDDVSMHGSSNYEPELDSIPSPKLPSQPQPQSQPQPHLEVQPLQLQAGELQQFVSQQPTPEQLAPLLAQISNRTPAEILTSLLGPNYDPNTLTQPPLSAVYQDATQIQATDAAALLAAWGKHLPGLSGLPQPGAGAGASTSAHQQVAAGNPKPSSPFVRTHDLSPIAPQPAHISSLAVAAQLPLAVEGQQNTSQGTFAQLAV</sequence>
<proteinExistence type="predicted"/>
<evidence type="ECO:0000313" key="2">
    <source>
        <dbReference type="EMBL" id="CAK7221132.1"/>
    </source>
</evidence>
<accession>A0ABP0BNN3</accession>